<dbReference type="InterPro" id="IPR009057">
    <property type="entry name" value="Homeodomain-like_sf"/>
</dbReference>
<evidence type="ECO:0000259" key="5">
    <source>
        <dbReference type="PROSITE" id="PS50977"/>
    </source>
</evidence>
<organism evidence="6 7">
    <name type="scientific">Mycolicibacterium septicum</name>
    <dbReference type="NCBI Taxonomy" id="98668"/>
    <lineage>
        <taxon>Bacteria</taxon>
        <taxon>Bacillati</taxon>
        <taxon>Actinomycetota</taxon>
        <taxon>Actinomycetes</taxon>
        <taxon>Mycobacteriales</taxon>
        <taxon>Mycobacteriaceae</taxon>
        <taxon>Mycolicibacterium</taxon>
    </lineage>
</organism>
<evidence type="ECO:0000256" key="3">
    <source>
        <dbReference type="ARBA" id="ARBA00023163"/>
    </source>
</evidence>
<dbReference type="SUPFAM" id="SSF46689">
    <property type="entry name" value="Homeodomain-like"/>
    <property type="match status" value="1"/>
</dbReference>
<dbReference type="Gene3D" id="1.10.357.10">
    <property type="entry name" value="Tetracycline Repressor, domain 2"/>
    <property type="match status" value="1"/>
</dbReference>
<keyword evidence="7" id="KW-1185">Reference proteome</keyword>
<gene>
    <name evidence="6" type="ORF">ACK4CP_08320</name>
</gene>
<reference evidence="6 7" key="1">
    <citation type="submission" date="2024-12" db="EMBL/GenBank/DDBJ databases">
        <title>The coexistence of Mycolicibacterium septicum and Mycolicibacterium nivoides in clinical samples.</title>
        <authorList>
            <person name="Wang C."/>
            <person name="Feng Y."/>
            <person name="Zong Z."/>
        </authorList>
    </citation>
    <scope>NUCLEOTIDE SEQUENCE [LARGE SCALE GENOMIC DNA]</scope>
    <source>
        <strain evidence="6 7">120310</strain>
    </source>
</reference>
<evidence type="ECO:0000313" key="7">
    <source>
        <dbReference type="Proteomes" id="UP001635817"/>
    </source>
</evidence>
<dbReference type="RefSeq" id="WP_409549221.1">
    <property type="nucleotide sequence ID" value="NZ_JBKBDE010000002.1"/>
</dbReference>
<evidence type="ECO:0000256" key="4">
    <source>
        <dbReference type="PROSITE-ProRule" id="PRU00335"/>
    </source>
</evidence>
<dbReference type="EMBL" id="JBKBDE010000002">
    <property type="protein sequence ID" value="MFN6550392.1"/>
    <property type="molecule type" value="Genomic_DNA"/>
</dbReference>
<sequence>MAEGARAPSQRWLNLAEQQRISVVRAAVDLVAEGSIPLKVGDLADRAGITRPTFYKYFPTLGAAVLHTARTLIAELEAYLEPRLPKKANARELLLARFDLSFEYARAHPEMTRFFSYYDFSFREQGLSGEEDAERATISHVAGDPFFELFKAGQQDGSIDPALQPDVTYLALVTSMTGTGQRLLIENTWTTGADRRAKGVHTSLIAMWRQALTPKDA</sequence>
<dbReference type="InterPro" id="IPR050109">
    <property type="entry name" value="HTH-type_TetR-like_transc_reg"/>
</dbReference>
<dbReference type="SUPFAM" id="SSF48498">
    <property type="entry name" value="Tetracyclin repressor-like, C-terminal domain"/>
    <property type="match status" value="1"/>
</dbReference>
<dbReference type="InterPro" id="IPR001647">
    <property type="entry name" value="HTH_TetR"/>
</dbReference>
<comment type="caution">
    <text evidence="6">The sequence shown here is derived from an EMBL/GenBank/DDBJ whole genome shotgun (WGS) entry which is preliminary data.</text>
</comment>
<proteinExistence type="predicted"/>
<evidence type="ECO:0000256" key="2">
    <source>
        <dbReference type="ARBA" id="ARBA00023125"/>
    </source>
</evidence>
<dbReference type="Proteomes" id="UP001635817">
    <property type="component" value="Unassembled WGS sequence"/>
</dbReference>
<keyword evidence="3" id="KW-0804">Transcription</keyword>
<dbReference type="InterPro" id="IPR036271">
    <property type="entry name" value="Tet_transcr_reg_TetR-rel_C_sf"/>
</dbReference>
<evidence type="ECO:0000313" key="6">
    <source>
        <dbReference type="EMBL" id="MFN6550392.1"/>
    </source>
</evidence>
<protein>
    <submittedName>
        <fullName evidence="6">TetR/AcrR family transcriptional regulator</fullName>
    </submittedName>
</protein>
<feature type="domain" description="HTH tetR-type" evidence="5">
    <location>
        <begin position="17"/>
        <end position="76"/>
    </location>
</feature>
<dbReference type="PROSITE" id="PS50977">
    <property type="entry name" value="HTH_TETR_2"/>
    <property type="match status" value="1"/>
</dbReference>
<keyword evidence="1" id="KW-0805">Transcription regulation</keyword>
<dbReference type="Pfam" id="PF00440">
    <property type="entry name" value="TetR_N"/>
    <property type="match status" value="1"/>
</dbReference>
<accession>A0ABW9LTW1</accession>
<dbReference type="PANTHER" id="PTHR30055">
    <property type="entry name" value="HTH-TYPE TRANSCRIPTIONAL REGULATOR RUTR"/>
    <property type="match status" value="1"/>
</dbReference>
<evidence type="ECO:0000256" key="1">
    <source>
        <dbReference type="ARBA" id="ARBA00023015"/>
    </source>
</evidence>
<feature type="DNA-binding region" description="H-T-H motif" evidence="4">
    <location>
        <begin position="39"/>
        <end position="58"/>
    </location>
</feature>
<dbReference type="PANTHER" id="PTHR30055:SF234">
    <property type="entry name" value="HTH-TYPE TRANSCRIPTIONAL REGULATOR BETI"/>
    <property type="match status" value="1"/>
</dbReference>
<name>A0ABW9LTW1_9MYCO</name>
<keyword evidence="2 4" id="KW-0238">DNA-binding</keyword>